<accession>A0ABZ0JZU6</accession>
<protein>
    <submittedName>
        <fullName evidence="5">BamA/TamA family outer membrane protein</fullName>
    </submittedName>
</protein>
<name>A0ABZ0JZU6_9GAMM</name>
<dbReference type="Gene3D" id="2.40.160.50">
    <property type="entry name" value="membrane protein fhac: a member of the omp85/tpsb transporter family"/>
    <property type="match status" value="1"/>
</dbReference>
<keyword evidence="2" id="KW-0472">Membrane</keyword>
<feature type="chain" id="PRO_5045545109" evidence="3">
    <location>
        <begin position="27"/>
        <end position="442"/>
    </location>
</feature>
<dbReference type="Proteomes" id="UP001529491">
    <property type="component" value="Chromosome"/>
</dbReference>
<evidence type="ECO:0000313" key="6">
    <source>
        <dbReference type="Proteomes" id="UP001529491"/>
    </source>
</evidence>
<evidence type="ECO:0000313" key="5">
    <source>
        <dbReference type="EMBL" id="WOT05822.1"/>
    </source>
</evidence>
<organism evidence="5 6">
    <name type="scientific">Shewanella youngdeokensis</name>
    <dbReference type="NCBI Taxonomy" id="2999068"/>
    <lineage>
        <taxon>Bacteria</taxon>
        <taxon>Pseudomonadati</taxon>
        <taxon>Pseudomonadota</taxon>
        <taxon>Gammaproteobacteria</taxon>
        <taxon>Alteromonadales</taxon>
        <taxon>Shewanellaceae</taxon>
        <taxon>Shewanella</taxon>
    </lineage>
</organism>
<reference evidence="5 6" key="1">
    <citation type="submission" date="2023-10" db="EMBL/GenBank/DDBJ databases">
        <title>Complete genome sequence of Shewanella sp. DAU334.</title>
        <authorList>
            <person name="Lee Y.-S."/>
            <person name="Jeong H.-R."/>
            <person name="Hwang E.-J."/>
            <person name="Choi Y.-L."/>
            <person name="Kim G.-D."/>
        </authorList>
    </citation>
    <scope>NUCLEOTIDE SEQUENCE [LARGE SCALE GENOMIC DNA]</scope>
    <source>
        <strain evidence="5 6">DAU334</strain>
    </source>
</reference>
<keyword evidence="6" id="KW-1185">Reference proteome</keyword>
<evidence type="ECO:0000259" key="4">
    <source>
        <dbReference type="Pfam" id="PF01103"/>
    </source>
</evidence>
<dbReference type="RefSeq" id="WP_310470085.1">
    <property type="nucleotide sequence ID" value="NZ_CP136522.1"/>
</dbReference>
<dbReference type="Pfam" id="PF01103">
    <property type="entry name" value="Omp85"/>
    <property type="match status" value="1"/>
</dbReference>
<evidence type="ECO:0000256" key="2">
    <source>
        <dbReference type="ARBA" id="ARBA00023136"/>
    </source>
</evidence>
<proteinExistence type="predicted"/>
<gene>
    <name evidence="5" type="ORF">RGE70_03055</name>
</gene>
<dbReference type="InterPro" id="IPR000184">
    <property type="entry name" value="Bac_surfAg_D15"/>
</dbReference>
<evidence type="ECO:0000256" key="1">
    <source>
        <dbReference type="ARBA" id="ARBA00004370"/>
    </source>
</evidence>
<keyword evidence="3" id="KW-0732">Signal</keyword>
<evidence type="ECO:0000256" key="3">
    <source>
        <dbReference type="SAM" id="SignalP"/>
    </source>
</evidence>
<feature type="signal peptide" evidence="3">
    <location>
        <begin position="1"/>
        <end position="26"/>
    </location>
</feature>
<dbReference type="EMBL" id="CP136522">
    <property type="protein sequence ID" value="WOT05822.1"/>
    <property type="molecule type" value="Genomic_DNA"/>
</dbReference>
<comment type="subcellular location">
    <subcellularLocation>
        <location evidence="1">Membrane</location>
    </subcellularLocation>
</comment>
<feature type="domain" description="Bacterial surface antigen (D15)" evidence="4">
    <location>
        <begin position="229"/>
        <end position="427"/>
    </location>
</feature>
<sequence length="442" mass="49091">MELNRNTRALCGVVLAFAVIPYGALAAPAANVKTTINRAETPSNVKEKLYLPYVFSTDSMGLNLGVGAMFKGYGQEQMTIGGTVFGGDVSKGVGLGVWNFKLPKTERFFLSTYGFLGYYPEQRAYTGGAQGYIPAGTVLPGSNNSTNEQFIEADGSSNWFDIKLEYALPIGATKDKGMVEYKLKNGLLVSAPSGGKGWNPLESGATVVVLRQFNRYQSFEFDDAELDGSIHALELGILYDNTDFSVNPSQGSSQYFSVSHDAAWLESDHQWTFMNLDMSKYFSFGESDYASQRILAVNFWTGYSPSWELEYDNQGGRQVSGNAPYNEGATLGGFFRMRGFDQNRFHDKAAIYTTAEYRYTLKYNPIEDVNWLKFLRLDWFQLVGFVEAGRVAPEYTANALLTDLKFDYGISLRALTAGIVLRFDIAHSDEATNGWVMVDHPF</sequence>